<reference evidence="1 2" key="2">
    <citation type="journal article" date="2012" name="J. Bacteriol.">
        <title>Genome Sequences of Burkholderia sp. Strains CCGE1002 and H160, Isolated from Legume Nodules in Mexico and Brazil.</title>
        <authorList>
            <person name="Ormeno-Orrillo E."/>
            <person name="Rogel M.A."/>
            <person name="Chueire L.M."/>
            <person name="Tiedje J.M."/>
            <person name="Martinez-Romero E."/>
            <person name="Hungria M."/>
        </authorList>
    </citation>
    <scope>NUCLEOTIDE SEQUENCE [LARGE SCALE GENOMIC DNA]</scope>
    <source>
        <strain evidence="1 2">CCGE1002</strain>
    </source>
</reference>
<sequence length="94" mass="10265">MTMPRGPSSGRQADKNRYRSTYLLELARGSSHISSTLGADSQRAAIAEVLCEFGLKHGKDKLPVFRALLAESLEDRDNPDAARAVLSFAQCQTL</sequence>
<protein>
    <submittedName>
        <fullName evidence="1">Uncharacterized protein</fullName>
    </submittedName>
</protein>
<dbReference type="RefSeq" id="WP_013089541.1">
    <property type="nucleotide sequence ID" value="NC_014117.1"/>
</dbReference>
<dbReference type="EMBL" id="CP002013">
    <property type="protein sequence ID" value="ADG15671.1"/>
    <property type="molecule type" value="Genomic_DNA"/>
</dbReference>
<reference evidence="1 2" key="1">
    <citation type="submission" date="2010-04" db="EMBL/GenBank/DDBJ databases">
        <title>Complete sequence of chromosome 1 of Burkholderia sp. CCGE1002.</title>
        <authorList>
            <consortium name="US DOE Joint Genome Institute"/>
            <person name="Lucas S."/>
            <person name="Copeland A."/>
            <person name="Lapidus A."/>
            <person name="Cheng J.-F."/>
            <person name="Bruce D."/>
            <person name="Goodwin L."/>
            <person name="Pitluck S."/>
            <person name="Chertkov O."/>
            <person name="Detter J.C."/>
            <person name="Han C."/>
            <person name="Tapia R."/>
            <person name="Land M."/>
            <person name="Hauser L."/>
            <person name="Kyrpides N."/>
            <person name="Ovchinnikova G."/>
            <person name="Martinez-Romero E."/>
            <person name="Hernandez M.A.R."/>
            <person name="Tiedje J.M."/>
            <person name="Woyke T."/>
        </authorList>
    </citation>
    <scope>NUCLEOTIDE SEQUENCE [LARGE SCALE GENOMIC DNA]</scope>
    <source>
        <strain evidence="1 2">CCGE1002</strain>
    </source>
</reference>
<dbReference type="HOGENOM" id="CLU_185870_0_0_4"/>
<accession>D5W8C6</accession>
<dbReference type="Proteomes" id="UP000002190">
    <property type="component" value="Chromosome 1"/>
</dbReference>
<organism evidence="1 2">
    <name type="scientific">Paraburkholderia atlantica</name>
    <dbReference type="NCBI Taxonomy" id="2654982"/>
    <lineage>
        <taxon>Bacteria</taxon>
        <taxon>Pseudomonadati</taxon>
        <taxon>Pseudomonadota</taxon>
        <taxon>Betaproteobacteria</taxon>
        <taxon>Burkholderiales</taxon>
        <taxon>Burkholderiaceae</taxon>
        <taxon>Paraburkholderia</taxon>
    </lineage>
</organism>
<proteinExistence type="predicted"/>
<gene>
    <name evidence="1" type="ordered locus">BC1002_1601</name>
</gene>
<dbReference type="KEGG" id="bge:BC1002_1601"/>
<dbReference type="eggNOG" id="ENOG50317IA">
    <property type="taxonomic scope" value="Bacteria"/>
</dbReference>
<name>D5W8C6_PARAM</name>
<dbReference type="GeneID" id="301092947"/>
<evidence type="ECO:0000313" key="1">
    <source>
        <dbReference type="EMBL" id="ADG15671.1"/>
    </source>
</evidence>
<evidence type="ECO:0000313" key="2">
    <source>
        <dbReference type="Proteomes" id="UP000002190"/>
    </source>
</evidence>
<dbReference type="AlphaFoldDB" id="D5W8C6"/>